<protein>
    <submittedName>
        <fullName evidence="1">Uncharacterized protein</fullName>
    </submittedName>
</protein>
<accession>A0A562ZY09</accession>
<gene>
    <name evidence="1" type="ORF">FN976_02765</name>
</gene>
<dbReference type="RefSeq" id="WP_145890714.1">
    <property type="nucleotide sequence ID" value="NZ_VOBQ01000002.1"/>
</dbReference>
<comment type="caution">
    <text evidence="1">The sequence shown here is derived from an EMBL/GenBank/DDBJ whole genome shotgun (WGS) entry which is preliminary data.</text>
</comment>
<evidence type="ECO:0000313" key="2">
    <source>
        <dbReference type="Proteomes" id="UP000318199"/>
    </source>
</evidence>
<organism evidence="1 2">
    <name type="scientific">Caenimonas sedimenti</name>
    <dbReference type="NCBI Taxonomy" id="2596921"/>
    <lineage>
        <taxon>Bacteria</taxon>
        <taxon>Pseudomonadati</taxon>
        <taxon>Pseudomonadota</taxon>
        <taxon>Betaproteobacteria</taxon>
        <taxon>Burkholderiales</taxon>
        <taxon>Comamonadaceae</taxon>
        <taxon>Caenimonas</taxon>
    </lineage>
</organism>
<sequence>MNFHEPAITAGKYLISPLIKALENGWYACSVSIRSGSGSSTTDRVLRLTRLFRDRLAAADYARAEGLQWIGIPRPAPRLA</sequence>
<reference evidence="1 2" key="1">
    <citation type="submission" date="2019-07" db="EMBL/GenBank/DDBJ databases">
        <title>Caenimonas sedimenti sp. nov., isolated from activated sludge.</title>
        <authorList>
            <person name="Xu J."/>
        </authorList>
    </citation>
    <scope>NUCLEOTIDE SEQUENCE [LARGE SCALE GENOMIC DNA]</scope>
    <source>
        <strain evidence="1 2">HX-9-20</strain>
    </source>
</reference>
<evidence type="ECO:0000313" key="1">
    <source>
        <dbReference type="EMBL" id="TWO73175.1"/>
    </source>
</evidence>
<name>A0A562ZY09_9BURK</name>
<dbReference type="AlphaFoldDB" id="A0A562ZY09"/>
<dbReference type="Proteomes" id="UP000318199">
    <property type="component" value="Unassembled WGS sequence"/>
</dbReference>
<keyword evidence="2" id="KW-1185">Reference proteome</keyword>
<dbReference type="EMBL" id="VOBQ01000002">
    <property type="protein sequence ID" value="TWO73175.1"/>
    <property type="molecule type" value="Genomic_DNA"/>
</dbReference>
<proteinExistence type="predicted"/>